<feature type="binding site" evidence="5">
    <location>
        <begin position="155"/>
        <end position="162"/>
    </location>
    <ligand>
        <name>ADP</name>
        <dbReference type="ChEBI" id="CHEBI:456216"/>
    </ligand>
</feature>
<evidence type="ECO:0000256" key="1">
    <source>
        <dbReference type="ARBA" id="ARBA00022527"/>
    </source>
</evidence>
<dbReference type="RefSeq" id="WP_171587948.1">
    <property type="nucleotide sequence ID" value="NZ_JABGBO010000002.1"/>
</dbReference>
<keyword evidence="3 5" id="KW-0547">Nucleotide-binding</keyword>
<dbReference type="EC" id="2.7.4.28" evidence="5"/>
<keyword evidence="1 5" id="KW-0723">Serine/threonine-protein kinase</keyword>
<evidence type="ECO:0000313" key="7">
    <source>
        <dbReference type="Proteomes" id="UP000541421"/>
    </source>
</evidence>
<dbReference type="NCBIfam" id="NF003742">
    <property type="entry name" value="PRK05339.1"/>
    <property type="match status" value="1"/>
</dbReference>
<dbReference type="EMBL" id="JABGBO010000002">
    <property type="protein sequence ID" value="NOL48962.1"/>
    <property type="molecule type" value="Genomic_DNA"/>
</dbReference>
<accession>A0A7Y4L8M9</accession>
<dbReference type="PANTHER" id="PTHR31756:SF3">
    <property type="entry name" value="PYRUVATE, PHOSPHATE DIKINASE REGULATORY PROTEIN 1, CHLOROPLASTIC"/>
    <property type="match status" value="1"/>
</dbReference>
<organism evidence="6 7">
    <name type="scientific">Pelistega europaea</name>
    <dbReference type="NCBI Taxonomy" id="106147"/>
    <lineage>
        <taxon>Bacteria</taxon>
        <taxon>Pseudomonadati</taxon>
        <taxon>Pseudomonadota</taxon>
        <taxon>Betaproteobacteria</taxon>
        <taxon>Burkholderiales</taxon>
        <taxon>Alcaligenaceae</taxon>
        <taxon>Pelistega</taxon>
    </lineage>
</organism>
<dbReference type="AlphaFoldDB" id="A0A7Y4L8M9"/>
<comment type="function">
    <text evidence="5">Bifunctional serine/threonine kinase and phosphorylase involved in the regulation of the phosphoenolpyruvate synthase (PEPS) by catalyzing its phosphorylation/dephosphorylation.</text>
</comment>
<evidence type="ECO:0000256" key="5">
    <source>
        <dbReference type="HAMAP-Rule" id="MF_01062"/>
    </source>
</evidence>
<evidence type="ECO:0000256" key="4">
    <source>
        <dbReference type="ARBA" id="ARBA00022777"/>
    </source>
</evidence>
<dbReference type="HAMAP" id="MF_01062">
    <property type="entry name" value="PSRP"/>
    <property type="match status" value="1"/>
</dbReference>
<dbReference type="InterPro" id="IPR005177">
    <property type="entry name" value="Kinase-pyrophosphorylase"/>
</dbReference>
<dbReference type="GO" id="GO:0005524">
    <property type="term" value="F:ATP binding"/>
    <property type="evidence" value="ECO:0007669"/>
    <property type="project" value="InterPro"/>
</dbReference>
<proteinExistence type="inferred from homology"/>
<gene>
    <name evidence="6" type="ORF">HKX40_02235</name>
</gene>
<comment type="caution">
    <text evidence="6">The sequence shown here is derived from an EMBL/GenBank/DDBJ whole genome shotgun (WGS) entry which is preliminary data.</text>
</comment>
<keyword evidence="2 5" id="KW-0808">Transferase</keyword>
<dbReference type="PANTHER" id="PTHR31756">
    <property type="entry name" value="PYRUVATE, PHOSPHATE DIKINASE REGULATORY PROTEIN 1, CHLOROPLASTIC"/>
    <property type="match status" value="1"/>
</dbReference>
<evidence type="ECO:0000256" key="2">
    <source>
        <dbReference type="ARBA" id="ARBA00022679"/>
    </source>
</evidence>
<comment type="similarity">
    <text evidence="5">Belongs to the pyruvate, phosphate/water dikinase regulatory protein family. PSRP subfamily.</text>
</comment>
<dbReference type="GO" id="GO:0043531">
    <property type="term" value="F:ADP binding"/>
    <property type="evidence" value="ECO:0007669"/>
    <property type="project" value="UniProtKB-UniRule"/>
</dbReference>
<comment type="catalytic activity">
    <reaction evidence="5">
        <text>[pyruvate, water dikinase] + ADP = [pyruvate, water dikinase]-phosphate + AMP + H(+)</text>
        <dbReference type="Rhea" id="RHEA:46020"/>
        <dbReference type="Rhea" id="RHEA-COMP:11425"/>
        <dbReference type="Rhea" id="RHEA-COMP:11426"/>
        <dbReference type="ChEBI" id="CHEBI:15378"/>
        <dbReference type="ChEBI" id="CHEBI:43176"/>
        <dbReference type="ChEBI" id="CHEBI:68546"/>
        <dbReference type="ChEBI" id="CHEBI:456215"/>
        <dbReference type="ChEBI" id="CHEBI:456216"/>
        <dbReference type="EC" id="2.7.11.33"/>
    </reaction>
</comment>
<dbReference type="Proteomes" id="UP000541421">
    <property type="component" value="Unassembled WGS sequence"/>
</dbReference>
<dbReference type="InterPro" id="IPR026530">
    <property type="entry name" value="PSRP"/>
</dbReference>
<dbReference type="GO" id="GO:0016776">
    <property type="term" value="F:phosphotransferase activity, phosphate group as acceptor"/>
    <property type="evidence" value="ECO:0007669"/>
    <property type="project" value="UniProtKB-UniRule"/>
</dbReference>
<keyword evidence="4 5" id="KW-0418">Kinase</keyword>
<comment type="catalytic activity">
    <reaction evidence="5">
        <text>[pyruvate, water dikinase]-phosphate + phosphate + H(+) = [pyruvate, water dikinase] + diphosphate</text>
        <dbReference type="Rhea" id="RHEA:48580"/>
        <dbReference type="Rhea" id="RHEA-COMP:11425"/>
        <dbReference type="Rhea" id="RHEA-COMP:11426"/>
        <dbReference type="ChEBI" id="CHEBI:15378"/>
        <dbReference type="ChEBI" id="CHEBI:33019"/>
        <dbReference type="ChEBI" id="CHEBI:43176"/>
        <dbReference type="ChEBI" id="CHEBI:43474"/>
        <dbReference type="ChEBI" id="CHEBI:68546"/>
        <dbReference type="EC" id="2.7.4.28"/>
    </reaction>
</comment>
<name>A0A7Y4L8M9_9BURK</name>
<evidence type="ECO:0000313" key="6">
    <source>
        <dbReference type="EMBL" id="NOL48962.1"/>
    </source>
</evidence>
<evidence type="ECO:0000256" key="3">
    <source>
        <dbReference type="ARBA" id="ARBA00022741"/>
    </source>
</evidence>
<dbReference type="GO" id="GO:0004674">
    <property type="term" value="F:protein serine/threonine kinase activity"/>
    <property type="evidence" value="ECO:0007669"/>
    <property type="project" value="UniProtKB-UniRule"/>
</dbReference>
<dbReference type="Pfam" id="PF03618">
    <property type="entry name" value="Kinase-PPPase"/>
    <property type="match status" value="1"/>
</dbReference>
<protein>
    <recommendedName>
        <fullName evidence="5">Putative phosphoenolpyruvate synthase regulatory protein</fullName>
        <shortName evidence="5">PEP synthase regulatory protein</shortName>
        <shortName evidence="5">PSRP</shortName>
        <ecNumber evidence="5">2.7.11.33</ecNumber>
        <ecNumber evidence="5">2.7.4.28</ecNumber>
    </recommendedName>
    <alternativeName>
        <fullName evidence="5">Pyruvate, water dikinase regulatory protein</fullName>
    </alternativeName>
</protein>
<dbReference type="EC" id="2.7.11.33" evidence="5"/>
<reference evidence="6 7" key="1">
    <citation type="submission" date="2020-05" db="EMBL/GenBank/DDBJ databases">
        <authorList>
            <person name="Niu N."/>
        </authorList>
    </citation>
    <scope>NUCLEOTIDE SEQUENCE [LARGE SCALE GENOMIC DNA]</scope>
    <source>
        <strain evidence="6 7">LMG10982</strain>
    </source>
</reference>
<keyword evidence="7" id="KW-1185">Reference proteome</keyword>
<sequence length="275" mass="31041">MSLPQKTVFVISDGTGITAETFSHSVLSQFTHAYSFKQVREPFVTTVSKMKEIIESINEIAEKDSPPIIFSTIVDQELVEHLRHSKGIFLDIFGACVNTLELSLQIRSKPTVGRSHLDASSESYHKRIEAINFTLAHDDGQFIQGLQEADVILIGVSRSGKTPTSLYLAMQHSLKVANFPLIPEDFERGQLPKTIKPFKHKLFGLSIQPERLSEIRSERRPNSQYASIEQCRHEVAESEHLMRMQGITWLSSTTKSIEEIATTVLQILKLNTKTY</sequence>